<dbReference type="InterPro" id="IPR016163">
    <property type="entry name" value="Ald_DH_C"/>
</dbReference>
<dbReference type="Gene3D" id="3.40.605.10">
    <property type="entry name" value="Aldehyde Dehydrogenase, Chain A, domain 1"/>
    <property type="match status" value="1"/>
</dbReference>
<dbReference type="InterPro" id="IPR002872">
    <property type="entry name" value="Proline_DH_dom"/>
</dbReference>
<keyword evidence="10" id="KW-1185">Reference proteome</keyword>
<feature type="domain" description="Aldehyde dehydrogenase" evidence="7">
    <location>
        <begin position="520"/>
        <end position="939"/>
    </location>
</feature>
<proteinExistence type="predicted"/>
<feature type="domain" description="Proline dehydrogenase" evidence="8">
    <location>
        <begin position="134"/>
        <end position="424"/>
    </location>
</feature>
<dbReference type="InterPro" id="IPR016162">
    <property type="entry name" value="Ald_DH_N"/>
</dbReference>
<evidence type="ECO:0000256" key="5">
    <source>
        <dbReference type="ARBA" id="ARBA00048142"/>
    </source>
</evidence>
<dbReference type="GO" id="GO:0010133">
    <property type="term" value="P:L-proline catabolic process to L-glutamate"/>
    <property type="evidence" value="ECO:0007669"/>
    <property type="project" value="InterPro"/>
</dbReference>
<evidence type="ECO:0000313" key="10">
    <source>
        <dbReference type="Proteomes" id="UP001321506"/>
    </source>
</evidence>
<comment type="catalytic activity">
    <reaction evidence="5">
        <text>L-glutamate 5-semialdehyde + NAD(+) + H2O = L-glutamate + NADH + 2 H(+)</text>
        <dbReference type="Rhea" id="RHEA:30235"/>
        <dbReference type="ChEBI" id="CHEBI:15377"/>
        <dbReference type="ChEBI" id="CHEBI:15378"/>
        <dbReference type="ChEBI" id="CHEBI:29985"/>
        <dbReference type="ChEBI" id="CHEBI:57540"/>
        <dbReference type="ChEBI" id="CHEBI:57945"/>
        <dbReference type="ChEBI" id="CHEBI:58066"/>
        <dbReference type="EC" id="1.2.1.88"/>
    </reaction>
</comment>
<feature type="active site" evidence="6">
    <location>
        <position position="755"/>
    </location>
</feature>
<dbReference type="InterPro" id="IPR050485">
    <property type="entry name" value="Proline_metab_enzyme"/>
</dbReference>
<dbReference type="Proteomes" id="UP001321506">
    <property type="component" value="Unassembled WGS sequence"/>
</dbReference>
<reference evidence="9 10" key="1">
    <citation type="submission" date="2023-04" db="EMBL/GenBank/DDBJ databases">
        <title>Klugiella caeni sp. nov. isolated from the sludge of biochemical tank.</title>
        <authorList>
            <person name="Geng K."/>
        </authorList>
    </citation>
    <scope>NUCLEOTIDE SEQUENCE [LARGE SCALE GENOMIC DNA]</scope>
    <source>
        <strain evidence="9 10">YN-L-19</strain>
    </source>
</reference>
<evidence type="ECO:0000256" key="4">
    <source>
        <dbReference type="ARBA" id="ARBA00023027"/>
    </source>
</evidence>
<dbReference type="GO" id="GO:0003700">
    <property type="term" value="F:DNA-binding transcription factor activity"/>
    <property type="evidence" value="ECO:0007669"/>
    <property type="project" value="InterPro"/>
</dbReference>
<evidence type="ECO:0000259" key="8">
    <source>
        <dbReference type="Pfam" id="PF01619"/>
    </source>
</evidence>
<name>A0AAW6TBI4_9MICO</name>
<evidence type="ECO:0000259" key="7">
    <source>
        <dbReference type="Pfam" id="PF00171"/>
    </source>
</evidence>
<dbReference type="SUPFAM" id="SSF53720">
    <property type="entry name" value="ALDH-like"/>
    <property type="match status" value="1"/>
</dbReference>
<comment type="pathway">
    <text evidence="1">Amino-acid degradation; L-proline degradation into L-glutamate; L-glutamate from L-proline: step 2/2.</text>
</comment>
<dbReference type="PROSITE" id="PS00070">
    <property type="entry name" value="ALDEHYDE_DEHYDR_CYS"/>
    <property type="match status" value="1"/>
</dbReference>
<dbReference type="PIRSF" id="PIRSF000197">
    <property type="entry name" value="Bifunct_PutA"/>
    <property type="match status" value="1"/>
</dbReference>
<dbReference type="EC" id="1.2.1.88" evidence="2"/>
<dbReference type="GO" id="GO:0009898">
    <property type="term" value="C:cytoplasmic side of plasma membrane"/>
    <property type="evidence" value="ECO:0007669"/>
    <property type="project" value="TreeGrafter"/>
</dbReference>
<comment type="caution">
    <text evidence="9">The sequence shown here is derived from an EMBL/GenBank/DDBJ whole genome shotgun (WGS) entry which is preliminary data.</text>
</comment>
<dbReference type="PANTHER" id="PTHR42862:SF1">
    <property type="entry name" value="DELTA-1-PYRROLINE-5-CARBOXYLATE DEHYDROGENASE 2, ISOFORM A-RELATED"/>
    <property type="match status" value="1"/>
</dbReference>
<dbReference type="EMBL" id="JASATX010000003">
    <property type="protein sequence ID" value="MDI2098982.1"/>
    <property type="molecule type" value="Genomic_DNA"/>
</dbReference>
<evidence type="ECO:0000256" key="6">
    <source>
        <dbReference type="PIRSR" id="PIRSR000197-1"/>
    </source>
</evidence>
<evidence type="ECO:0000256" key="3">
    <source>
        <dbReference type="ARBA" id="ARBA00023002"/>
    </source>
</evidence>
<keyword evidence="3" id="KW-0560">Oxidoreductase</keyword>
<dbReference type="InterPro" id="IPR025703">
    <property type="entry name" value="Bifunct_PutA"/>
</dbReference>
<protein>
    <recommendedName>
        <fullName evidence="2">L-glutamate gamma-semialdehyde dehydrogenase</fullName>
        <ecNumber evidence="2">1.2.1.88</ecNumber>
    </recommendedName>
</protein>
<evidence type="ECO:0000313" key="9">
    <source>
        <dbReference type="EMBL" id="MDI2098982.1"/>
    </source>
</evidence>
<dbReference type="InterPro" id="IPR016160">
    <property type="entry name" value="Ald_DH_CS_CYS"/>
</dbReference>
<dbReference type="Pfam" id="PF01619">
    <property type="entry name" value="Pro_dh"/>
    <property type="match status" value="1"/>
</dbReference>
<dbReference type="AlphaFoldDB" id="A0AAW6TBI4"/>
<dbReference type="InterPro" id="IPR016161">
    <property type="entry name" value="Ald_DH/histidinol_DH"/>
</dbReference>
<feature type="active site" evidence="6">
    <location>
        <position position="721"/>
    </location>
</feature>
<evidence type="ECO:0000256" key="1">
    <source>
        <dbReference type="ARBA" id="ARBA00004786"/>
    </source>
</evidence>
<gene>
    <name evidence="9" type="ORF">QF206_08415</name>
</gene>
<dbReference type="GO" id="GO:0003842">
    <property type="term" value="F:L-glutamate gamma-semialdehyde dehydrogenase activity"/>
    <property type="evidence" value="ECO:0007669"/>
    <property type="project" value="UniProtKB-EC"/>
</dbReference>
<dbReference type="RefSeq" id="WP_281488769.1">
    <property type="nucleotide sequence ID" value="NZ_JASATX010000003.1"/>
</dbReference>
<dbReference type="Gene3D" id="3.20.20.220">
    <property type="match status" value="1"/>
</dbReference>
<organism evidence="9 10">
    <name type="scientific">Ruicaihuangia caeni</name>
    <dbReference type="NCBI Taxonomy" id="3042517"/>
    <lineage>
        <taxon>Bacteria</taxon>
        <taxon>Bacillati</taxon>
        <taxon>Actinomycetota</taxon>
        <taxon>Actinomycetes</taxon>
        <taxon>Micrococcales</taxon>
        <taxon>Microbacteriaceae</taxon>
        <taxon>Ruicaihuangia</taxon>
    </lineage>
</organism>
<dbReference type="Pfam" id="PF00171">
    <property type="entry name" value="Aldedh"/>
    <property type="match status" value="1"/>
</dbReference>
<dbReference type="InterPro" id="IPR029041">
    <property type="entry name" value="FAD-linked_oxidoreductase-like"/>
</dbReference>
<evidence type="ECO:0000256" key="2">
    <source>
        <dbReference type="ARBA" id="ARBA00012884"/>
    </source>
</evidence>
<keyword evidence="4" id="KW-0520">NAD</keyword>
<dbReference type="Gene3D" id="3.40.309.10">
    <property type="entry name" value="Aldehyde Dehydrogenase, Chain A, domain 2"/>
    <property type="match status" value="1"/>
</dbReference>
<dbReference type="GO" id="GO:0004657">
    <property type="term" value="F:proline dehydrogenase activity"/>
    <property type="evidence" value="ECO:0007669"/>
    <property type="project" value="InterPro"/>
</dbReference>
<dbReference type="InterPro" id="IPR015590">
    <property type="entry name" value="Aldehyde_DH_dom"/>
</dbReference>
<sequence>MSITDPSATADRVALADASIATVRRWLQASSAQHADPHSRRLMQLLQDPGGLSFARRFVDGVVRPDDLGVAAREFERVSRDVPRSLPAWLRAAVLMGGGFAPLMPPVVVPIARRVMRSTVSHLVVDATPEKLDKSLARLRQGGAALNINLLGEAVLGADEAARRLRGIRALLARSDVDYVSVKVSSVVSQLNLWAFDETVDQVVDTLAPLYEDAAAAGGKFINLDMEEYRDLDLTVAVFMRLLSRPTLRRLEAGIVLQAYLPDSFAALQRIVEWAGSRVADGGAPVKVRLVKGANLPMEHVDAALHGWAPAPYATKAETDANYKRMLEWALTPERAAVVRLGVAGHNLFDIAYAWLLARQRGVEGRTDFEMLLGMTPAQAAAVSADVGAVRFYTPVVDPTQFDSAISYLVRRLEEAASPENFMSSLPLLDAEGSAFELEAQRFRESLGLIDTVSAEPRRTQDRADAEAERGAVVAPAASIAAFTNTPDTDPALGANRAWGRVILQRAAGSDAGEATVAASRVGAVAGLRHLLQAAAAAGEAWGARSAEQRASALDAVGAALAAHRDRLIEVAAAEAGKTIGEADPEVSEAIDFAHYYAASARELATVTKARFVPPRVTSVIPPWNFPIAIPAGGVLAALAAGSAVVLKPSRRSERTAAVLAELMWEVGIPRDLLVFAPLDSSDLGRELVTDPLVDRVILTGSYDTAAQFRSWRPELDLHAETSGKNAIIVTPSADFDHAVADIVKSAFGHAGQKCSAASTVILVGSVAESSRFKAKLLDAVTSLRVGWPSDPRSVMGPVIAPPEGKLARGLGTLGAREWWMLEPRRLDHTGRLWSPGVRDGVQPGSEYHLTEYFGPVLGLMSATTLDEAIALQNAPAYGLTAGLHSLDPEEISHWLSNVEAGNLYVNRGITGAIVRRQPFGGWKRSSVGPGAKAGGPDYVASLGRWEPVPSPQRQHLRLSGVSDAIAGLIEAAQPGMDYAQFDRARRGAADDAVEWRDRFGVPRDLSGLGVERNVFRYLPARALVRLAGQGDFGDFVRVLAAAATAGATVLVSTPEPLPAPLATLFAGADSPLHVESITVETDAAFNRRMADLAVRGTADSRTPSVSRVRMIGGDTAAFAAATGGSPDFALFADPVTDAGRVELLPFLREQAVSITAHRYGSLDRELLDLEL</sequence>
<dbReference type="SUPFAM" id="SSF51730">
    <property type="entry name" value="FAD-linked oxidoreductase"/>
    <property type="match status" value="1"/>
</dbReference>
<dbReference type="PANTHER" id="PTHR42862">
    <property type="entry name" value="DELTA-1-PYRROLINE-5-CARBOXYLATE DEHYDROGENASE 1, ISOFORM A-RELATED"/>
    <property type="match status" value="1"/>
</dbReference>
<accession>A0AAW6TBI4</accession>